<name>A0A7J7JTB8_BUGNE</name>
<organism evidence="2 3">
    <name type="scientific">Bugula neritina</name>
    <name type="common">Brown bryozoan</name>
    <name type="synonym">Sertularia neritina</name>
    <dbReference type="NCBI Taxonomy" id="10212"/>
    <lineage>
        <taxon>Eukaryota</taxon>
        <taxon>Metazoa</taxon>
        <taxon>Spiralia</taxon>
        <taxon>Lophotrochozoa</taxon>
        <taxon>Bryozoa</taxon>
        <taxon>Gymnolaemata</taxon>
        <taxon>Cheilostomatida</taxon>
        <taxon>Flustrina</taxon>
        <taxon>Buguloidea</taxon>
        <taxon>Bugulidae</taxon>
        <taxon>Bugula</taxon>
    </lineage>
</organism>
<dbReference type="OrthoDB" id="17754at2759"/>
<proteinExistence type="predicted"/>
<dbReference type="AlphaFoldDB" id="A0A7J7JTB8"/>
<sequence>MHQLCSFISLTLLFHLQFDVEYASKNGTGTGELDVQIDTVDGIPLASSYLLEAQAAGTYSANIKVQAKTDPSCDPTQQPCENWLPGNYTLTVTICNGECGSKHPHSQIYDMKSVTFEVSG</sequence>
<dbReference type="Proteomes" id="UP000593567">
    <property type="component" value="Unassembled WGS sequence"/>
</dbReference>
<feature type="signal peptide" evidence="1">
    <location>
        <begin position="1"/>
        <end position="23"/>
    </location>
</feature>
<keyword evidence="1" id="KW-0732">Signal</keyword>
<evidence type="ECO:0000313" key="3">
    <source>
        <dbReference type="Proteomes" id="UP000593567"/>
    </source>
</evidence>
<evidence type="ECO:0000313" key="2">
    <source>
        <dbReference type="EMBL" id="KAF6029227.1"/>
    </source>
</evidence>
<reference evidence="2" key="1">
    <citation type="submission" date="2020-06" db="EMBL/GenBank/DDBJ databases">
        <title>Draft genome of Bugula neritina, a colonial animal packing powerful symbionts and potential medicines.</title>
        <authorList>
            <person name="Rayko M."/>
        </authorList>
    </citation>
    <scope>NUCLEOTIDE SEQUENCE [LARGE SCALE GENOMIC DNA]</scope>
    <source>
        <strain evidence="2">Kwan_BN1</strain>
    </source>
</reference>
<keyword evidence="3" id="KW-1185">Reference proteome</keyword>
<dbReference type="EMBL" id="VXIV02001841">
    <property type="protein sequence ID" value="KAF6029227.1"/>
    <property type="molecule type" value="Genomic_DNA"/>
</dbReference>
<accession>A0A7J7JTB8</accession>
<feature type="chain" id="PRO_5029829053" evidence="1">
    <location>
        <begin position="24"/>
        <end position="120"/>
    </location>
</feature>
<evidence type="ECO:0000256" key="1">
    <source>
        <dbReference type="SAM" id="SignalP"/>
    </source>
</evidence>
<protein>
    <submittedName>
        <fullName evidence="2">Uncharacterized protein</fullName>
    </submittedName>
</protein>
<comment type="caution">
    <text evidence="2">The sequence shown here is derived from an EMBL/GenBank/DDBJ whole genome shotgun (WGS) entry which is preliminary data.</text>
</comment>
<gene>
    <name evidence="2" type="ORF">EB796_012463</name>
</gene>